<keyword evidence="5" id="KW-1185">Reference proteome</keyword>
<evidence type="ECO:0000313" key="3">
    <source>
        <dbReference type="EMBL" id="QKS58193.1"/>
    </source>
</evidence>
<dbReference type="GO" id="GO:0015949">
    <property type="term" value="P:nucleobase-containing small molecule interconversion"/>
    <property type="evidence" value="ECO:0007669"/>
    <property type="project" value="TreeGrafter"/>
</dbReference>
<accession>A0A2V4V4C8</accession>
<protein>
    <submittedName>
        <fullName evidence="3">Deoxycytidine triphosphate deaminase</fullName>
    </submittedName>
    <submittedName>
        <fullName evidence="2">dCTP deaminase</fullName>
    </submittedName>
</protein>
<evidence type="ECO:0000313" key="4">
    <source>
        <dbReference type="Proteomes" id="UP000247790"/>
    </source>
</evidence>
<dbReference type="Pfam" id="PF22769">
    <property type="entry name" value="DCD"/>
    <property type="match status" value="1"/>
</dbReference>
<reference evidence="3 5" key="2">
    <citation type="submission" date="2020-06" db="EMBL/GenBank/DDBJ databases">
        <title>Complete genome of Paenibacillus barcinonensis KACC11450.</title>
        <authorList>
            <person name="Kim M."/>
            <person name="Park Y.-J."/>
            <person name="Shin J.-H."/>
        </authorList>
    </citation>
    <scope>NUCLEOTIDE SEQUENCE [LARGE SCALE GENOMIC DNA]</scope>
    <source>
        <strain evidence="3 5">KACC11450</strain>
    </source>
</reference>
<dbReference type="PANTHER" id="PTHR42680:SF3">
    <property type="entry name" value="DCTP DEAMINASE"/>
    <property type="match status" value="1"/>
</dbReference>
<organism evidence="2 4">
    <name type="scientific">Paenibacillus barcinonensis</name>
    <dbReference type="NCBI Taxonomy" id="198119"/>
    <lineage>
        <taxon>Bacteria</taxon>
        <taxon>Bacillati</taxon>
        <taxon>Bacillota</taxon>
        <taxon>Bacilli</taxon>
        <taxon>Bacillales</taxon>
        <taxon>Paenibacillaceae</taxon>
        <taxon>Paenibacillus</taxon>
    </lineage>
</organism>
<name>A0A2V4V4C8_PAEBA</name>
<sequence length="179" mass="20001">MILTGDEIKAEVEKGNIIINPFYVERIEPNSYGFRLGKKLLVYNDKVLDVKKTSSYSEIEIPESGYCLEPNKFYLGSTLETMGGKYHASKLFASRSVSCLGMWIHFSAPLGHTGALIRWTLEIAVTNPVIVYPEMTIGKISFWSTQGEPVDYSGKYTSSQDVIASKISTEYTSSRGEDM</sequence>
<keyword evidence="1" id="KW-0546">Nucleotide metabolism</keyword>
<dbReference type="AlphaFoldDB" id="A0A2V4V4C8"/>
<dbReference type="RefSeq" id="WP_110898111.1">
    <property type="nucleotide sequence ID" value="NZ_CP054614.1"/>
</dbReference>
<dbReference type="Proteomes" id="UP000509327">
    <property type="component" value="Chromosome"/>
</dbReference>
<dbReference type="SUPFAM" id="SSF51283">
    <property type="entry name" value="dUTPase-like"/>
    <property type="match status" value="1"/>
</dbReference>
<dbReference type="Gene3D" id="2.70.40.10">
    <property type="match status" value="1"/>
</dbReference>
<dbReference type="GO" id="GO:0006229">
    <property type="term" value="P:dUTP biosynthetic process"/>
    <property type="evidence" value="ECO:0007669"/>
    <property type="project" value="InterPro"/>
</dbReference>
<dbReference type="PANTHER" id="PTHR42680">
    <property type="entry name" value="DCTP DEAMINASE"/>
    <property type="match status" value="1"/>
</dbReference>
<gene>
    <name evidence="2" type="ORF">DFQ00_11427</name>
    <name evidence="3" type="ORF">HUB98_19380</name>
</gene>
<dbReference type="GO" id="GO:0008829">
    <property type="term" value="F:dCTP deaminase activity"/>
    <property type="evidence" value="ECO:0007669"/>
    <property type="project" value="InterPro"/>
</dbReference>
<evidence type="ECO:0000313" key="2">
    <source>
        <dbReference type="EMBL" id="PYE47287.1"/>
    </source>
</evidence>
<evidence type="ECO:0000256" key="1">
    <source>
        <dbReference type="ARBA" id="ARBA00023080"/>
    </source>
</evidence>
<reference evidence="2 4" key="1">
    <citation type="submission" date="2018-06" db="EMBL/GenBank/DDBJ databases">
        <title>Genomic Encyclopedia of Type Strains, Phase III (KMG-III): the genomes of soil and plant-associated and newly described type strains.</title>
        <authorList>
            <person name="Whitman W."/>
        </authorList>
    </citation>
    <scope>NUCLEOTIDE SEQUENCE [LARGE SCALE GENOMIC DNA]</scope>
    <source>
        <strain evidence="2 4">CECT 7022</strain>
    </source>
</reference>
<dbReference type="OrthoDB" id="9780202at2"/>
<evidence type="ECO:0000313" key="5">
    <source>
        <dbReference type="Proteomes" id="UP000509327"/>
    </source>
</evidence>
<proteinExistence type="predicted"/>
<dbReference type="InterPro" id="IPR011962">
    <property type="entry name" value="dCTP_deaminase"/>
</dbReference>
<dbReference type="EMBL" id="QJSW01000014">
    <property type="protein sequence ID" value="PYE47287.1"/>
    <property type="molecule type" value="Genomic_DNA"/>
</dbReference>
<dbReference type="EMBL" id="CP054614">
    <property type="protein sequence ID" value="QKS58193.1"/>
    <property type="molecule type" value="Genomic_DNA"/>
</dbReference>
<dbReference type="Proteomes" id="UP000247790">
    <property type="component" value="Unassembled WGS sequence"/>
</dbReference>
<dbReference type="InterPro" id="IPR036157">
    <property type="entry name" value="dUTPase-like_sf"/>
</dbReference>